<keyword evidence="4" id="KW-1185">Reference proteome</keyword>
<keyword evidence="1" id="KW-0175">Coiled coil</keyword>
<dbReference type="Proteomes" id="UP000095038">
    <property type="component" value="Unassembled WGS sequence"/>
</dbReference>
<feature type="coiled-coil region" evidence="1">
    <location>
        <begin position="175"/>
        <end position="202"/>
    </location>
</feature>
<evidence type="ECO:0000256" key="1">
    <source>
        <dbReference type="SAM" id="Coils"/>
    </source>
</evidence>
<reference evidence="4" key="1">
    <citation type="submission" date="2016-05" db="EMBL/GenBank/DDBJ databases">
        <title>Comparative genomics of biotechnologically important yeasts.</title>
        <authorList>
            <consortium name="DOE Joint Genome Institute"/>
            <person name="Riley R."/>
            <person name="Haridas S."/>
            <person name="Wolfe K.H."/>
            <person name="Lopes M.R."/>
            <person name="Hittinger C.T."/>
            <person name="Goker M."/>
            <person name="Salamov A."/>
            <person name="Wisecaver J."/>
            <person name="Long T.M."/>
            <person name="Aerts A.L."/>
            <person name="Barry K."/>
            <person name="Choi C."/>
            <person name="Clum A."/>
            <person name="Coughlan A.Y."/>
            <person name="Deshpande S."/>
            <person name="Douglass A.P."/>
            <person name="Hanson S.J."/>
            <person name="Klenk H.-P."/>
            <person name="Labutti K."/>
            <person name="Lapidus A."/>
            <person name="Lindquist E."/>
            <person name="Lipzen A."/>
            <person name="Meier-Kolthoff J.P."/>
            <person name="Ohm R.A."/>
            <person name="Otillar R.P."/>
            <person name="Pangilinan J."/>
            <person name="Peng Y."/>
            <person name="Rokas A."/>
            <person name="Rosa C.A."/>
            <person name="Scheuner C."/>
            <person name="Sibirny A.A."/>
            <person name="Slot J.C."/>
            <person name="Stielow J.B."/>
            <person name="Sun H."/>
            <person name="Kurtzman C.P."/>
            <person name="Blackwell M."/>
            <person name="Grigoriev I.V."/>
            <person name="Jeffries T.W."/>
        </authorList>
    </citation>
    <scope>NUCLEOTIDE SEQUENCE [LARGE SCALE GENOMIC DNA]</scope>
    <source>
        <strain evidence="4">DSM 1968</strain>
    </source>
</reference>
<feature type="compositionally biased region" description="Polar residues" evidence="2">
    <location>
        <begin position="282"/>
        <end position="301"/>
    </location>
</feature>
<gene>
    <name evidence="3" type="ORF">ASCRUDRAFT_6773</name>
</gene>
<accession>A0A1D2VNP9</accession>
<feature type="region of interest" description="Disordered" evidence="2">
    <location>
        <begin position="262"/>
        <end position="312"/>
    </location>
</feature>
<organism evidence="3 4">
    <name type="scientific">Ascoidea rubescens DSM 1968</name>
    <dbReference type="NCBI Taxonomy" id="1344418"/>
    <lineage>
        <taxon>Eukaryota</taxon>
        <taxon>Fungi</taxon>
        <taxon>Dikarya</taxon>
        <taxon>Ascomycota</taxon>
        <taxon>Saccharomycotina</taxon>
        <taxon>Saccharomycetes</taxon>
        <taxon>Ascoideaceae</taxon>
        <taxon>Ascoidea</taxon>
    </lineage>
</organism>
<sequence>ITELTSTKVDITKTSEYNKTISTYESRITELTKKIDILTKNVSIKDKSEIQKITINYENKIASLNKKITELTSTKVDITNASEYKMAIADLQRQISELNHIKNLSRTKISQYKKKLSNFENTTILLNQKVEQLNEMKYSLTVRDEEIKYLKGRLFSCMHNNELLNKDLLENSEVVSKLSSNLIELKARFEALEKRIETLGSLSTFRNGGNSSLKTRIFTNMTAESNWSFSGIEESVESNGNNSSINTINNIASYTDENTDDISDIVTDNHSDNNTDDTDNNAENITSNGVSNGNHSQTSPKSDYFATGYPIS</sequence>
<dbReference type="GeneID" id="30965059"/>
<name>A0A1D2VNP9_9ASCO</name>
<protein>
    <submittedName>
        <fullName evidence="3">Uncharacterized protein</fullName>
    </submittedName>
</protein>
<dbReference type="InParanoid" id="A0A1D2VNP9"/>
<dbReference type="AlphaFoldDB" id="A0A1D2VNP9"/>
<feature type="non-terminal residue" evidence="3">
    <location>
        <position position="1"/>
    </location>
</feature>
<dbReference type="EMBL" id="KV454476">
    <property type="protein sequence ID" value="ODV63219.1"/>
    <property type="molecule type" value="Genomic_DNA"/>
</dbReference>
<evidence type="ECO:0000256" key="2">
    <source>
        <dbReference type="SAM" id="MobiDB-lite"/>
    </source>
</evidence>
<dbReference type="RefSeq" id="XP_020049526.1">
    <property type="nucleotide sequence ID" value="XM_020191423.1"/>
</dbReference>
<proteinExistence type="predicted"/>
<evidence type="ECO:0000313" key="3">
    <source>
        <dbReference type="EMBL" id="ODV63219.1"/>
    </source>
</evidence>
<evidence type="ECO:0000313" key="4">
    <source>
        <dbReference type="Proteomes" id="UP000095038"/>
    </source>
</evidence>